<feature type="transmembrane region" description="Helical" evidence="2">
    <location>
        <begin position="261"/>
        <end position="279"/>
    </location>
</feature>
<dbReference type="InterPro" id="IPR003887">
    <property type="entry name" value="LEM_dom"/>
</dbReference>
<dbReference type="Gene3D" id="1.10.720.40">
    <property type="match status" value="1"/>
</dbReference>
<feature type="compositionally biased region" description="Polar residues" evidence="1">
    <location>
        <begin position="63"/>
        <end position="72"/>
    </location>
</feature>
<feature type="region of interest" description="Disordered" evidence="1">
    <location>
        <begin position="62"/>
        <end position="130"/>
    </location>
</feature>
<dbReference type="InterPro" id="IPR011015">
    <property type="entry name" value="LEM/LEM-like_dom_sf"/>
</dbReference>
<dbReference type="Pfam" id="PF03020">
    <property type="entry name" value="LEM"/>
    <property type="match status" value="1"/>
</dbReference>
<dbReference type="SUPFAM" id="SSF63451">
    <property type="entry name" value="LEM domain"/>
    <property type="match status" value="1"/>
</dbReference>
<dbReference type="InterPro" id="IPR052277">
    <property type="entry name" value="INM_ESCRT-Associated"/>
</dbReference>
<evidence type="ECO:0000313" key="5">
    <source>
        <dbReference type="Proteomes" id="UP000271098"/>
    </source>
</evidence>
<dbReference type="GO" id="GO:0006998">
    <property type="term" value="P:nuclear envelope organization"/>
    <property type="evidence" value="ECO:0007669"/>
    <property type="project" value="TreeGrafter"/>
</dbReference>
<dbReference type="CDD" id="cd12940">
    <property type="entry name" value="LEM_LAP2_LEMD1"/>
    <property type="match status" value="1"/>
</dbReference>
<proteinExistence type="predicted"/>
<dbReference type="GO" id="GO:0030514">
    <property type="term" value="P:negative regulation of BMP signaling pathway"/>
    <property type="evidence" value="ECO:0007669"/>
    <property type="project" value="TreeGrafter"/>
</dbReference>
<feature type="domain" description="LEM" evidence="3">
    <location>
        <begin position="15"/>
        <end position="59"/>
    </location>
</feature>
<feature type="region of interest" description="Disordered" evidence="1">
    <location>
        <begin position="1"/>
        <end position="39"/>
    </location>
</feature>
<keyword evidence="2" id="KW-0472">Membrane</keyword>
<evidence type="ECO:0000256" key="2">
    <source>
        <dbReference type="SAM" id="Phobius"/>
    </source>
</evidence>
<dbReference type="OrthoDB" id="6418968at2759"/>
<feature type="region of interest" description="Disordered" evidence="1">
    <location>
        <begin position="160"/>
        <end position="195"/>
    </location>
</feature>
<evidence type="ECO:0000313" key="6">
    <source>
        <dbReference type="WBParaSite" id="GPUH_0001087701-mRNA-1"/>
    </source>
</evidence>
<dbReference type="PANTHER" id="PTHR13428">
    <property type="entry name" value="INNER NUCLEAR MEMBRANE PROTEIN MAN1 LEM DOMAIN CONTAINING PROTEIN"/>
    <property type="match status" value="1"/>
</dbReference>
<keyword evidence="2" id="KW-0812">Transmembrane</keyword>
<dbReference type="WBParaSite" id="GPUH_0001087701-mRNA-1">
    <property type="protein sequence ID" value="GPUH_0001087701-mRNA-1"/>
    <property type="gene ID" value="GPUH_0001087701"/>
</dbReference>
<dbReference type="AlphaFoldDB" id="A0A183DQ73"/>
<reference evidence="6" key="1">
    <citation type="submission" date="2016-06" db="UniProtKB">
        <authorList>
            <consortium name="WormBaseParasite"/>
        </authorList>
    </citation>
    <scope>IDENTIFICATION</scope>
</reference>
<reference evidence="4 5" key="2">
    <citation type="submission" date="2018-11" db="EMBL/GenBank/DDBJ databases">
        <authorList>
            <consortium name="Pathogen Informatics"/>
        </authorList>
    </citation>
    <scope>NUCLEOTIDE SEQUENCE [LARGE SCALE GENOMIC DNA]</scope>
</reference>
<dbReference type="FunFam" id="1.10.720.40:FF:000001">
    <property type="entry name" value="LEM domain containing 2, isoform CRA_a"/>
    <property type="match status" value="1"/>
</dbReference>
<feature type="compositionally biased region" description="Acidic residues" evidence="1">
    <location>
        <begin position="172"/>
        <end position="182"/>
    </location>
</feature>
<dbReference type="EMBL" id="UYRT01078202">
    <property type="protein sequence ID" value="VDN18016.1"/>
    <property type="molecule type" value="Genomic_DNA"/>
</dbReference>
<dbReference type="PANTHER" id="PTHR13428:SF8">
    <property type="entry name" value="LEM DOMAIN-CONTAINING PROTEIN 2"/>
    <property type="match status" value="1"/>
</dbReference>
<name>A0A183DQ73_9BILA</name>
<dbReference type="Proteomes" id="UP000271098">
    <property type="component" value="Unassembled WGS sequence"/>
</dbReference>
<keyword evidence="2" id="KW-1133">Transmembrane helix</keyword>
<organism evidence="6">
    <name type="scientific">Gongylonema pulchrum</name>
    <dbReference type="NCBI Taxonomy" id="637853"/>
    <lineage>
        <taxon>Eukaryota</taxon>
        <taxon>Metazoa</taxon>
        <taxon>Ecdysozoa</taxon>
        <taxon>Nematoda</taxon>
        <taxon>Chromadorea</taxon>
        <taxon>Rhabditida</taxon>
        <taxon>Spirurina</taxon>
        <taxon>Spiruromorpha</taxon>
        <taxon>Spiruroidea</taxon>
        <taxon>Gongylonematidae</taxon>
        <taxon>Gongylonema</taxon>
    </lineage>
</organism>
<evidence type="ECO:0000313" key="4">
    <source>
        <dbReference type="EMBL" id="VDN18016.1"/>
    </source>
</evidence>
<accession>A0A183DQ73</accession>
<dbReference type="PROSITE" id="PS50954">
    <property type="entry name" value="LEM"/>
    <property type="match status" value="1"/>
</dbReference>
<feature type="compositionally biased region" description="Polar residues" evidence="1">
    <location>
        <begin position="84"/>
        <end position="102"/>
    </location>
</feature>
<evidence type="ECO:0000256" key="1">
    <source>
        <dbReference type="SAM" id="MobiDB-lite"/>
    </source>
</evidence>
<keyword evidence="5" id="KW-1185">Reference proteome</keyword>
<sequence length="315" mass="35118">MSRVSRSAMSGSKGAASMSSLSDEELRERLQTYGVNPGPITATTRAVYQRQLQKLQLSNSLSGTVNNLSTPSPAKRLSGRSPAKRSSNTSPVNRSTRLTNRSLGPMSPASEDLPEIREKTRNLPVPQRYQPPVESRFKFADYIHSPTASLSTVTGRKKQPNLAFAKSSEDLSGSDEDDDDDHMESSRILSTGCSSAMPKSSWLQLAFNNLRKRWSAFTLFQKPTTKPSSSEYRAFSKRSAYAWEPPPPPQSSVFACDMSRLLLLSLLALFVCTVVFGVCKLHQYYSRKRDEEKRLKFDLIEKITGLFLRKHSPIG</sequence>
<dbReference type="SMART" id="SM00540">
    <property type="entry name" value="LEM"/>
    <property type="match status" value="1"/>
</dbReference>
<gene>
    <name evidence="4" type="ORF">GPUH_LOCUS10864</name>
</gene>
<feature type="compositionally biased region" description="Low complexity" evidence="1">
    <location>
        <begin position="1"/>
        <end position="21"/>
    </location>
</feature>
<dbReference type="GO" id="GO:0031490">
    <property type="term" value="F:chromatin DNA binding"/>
    <property type="evidence" value="ECO:0007669"/>
    <property type="project" value="TreeGrafter"/>
</dbReference>
<evidence type="ECO:0000259" key="3">
    <source>
        <dbReference type="PROSITE" id="PS50954"/>
    </source>
</evidence>
<protein>
    <submittedName>
        <fullName evidence="6">LEM domain-containing protein</fullName>
    </submittedName>
</protein>